<dbReference type="GO" id="GO:0009073">
    <property type="term" value="P:aromatic amino acid family biosynthetic process"/>
    <property type="evidence" value="ECO:0007669"/>
    <property type="project" value="UniProtKB-KW"/>
</dbReference>
<comment type="subunit">
    <text evidence="8">Homodimer.</text>
</comment>
<evidence type="ECO:0000256" key="1">
    <source>
        <dbReference type="ARBA" id="ARBA00004871"/>
    </source>
</evidence>
<reference evidence="11 12" key="1">
    <citation type="submission" date="2016-10" db="EMBL/GenBank/DDBJ databases">
        <authorList>
            <person name="de Groot N.N."/>
        </authorList>
    </citation>
    <scope>NUCLEOTIDE SEQUENCE [LARGE SCALE GENOMIC DNA]</scope>
    <source>
        <strain evidence="11 12">DSM 15345</strain>
    </source>
</reference>
<keyword evidence="3 8" id="KW-0028">Amino-acid biosynthesis</keyword>
<feature type="binding site" evidence="8">
    <location>
        <position position="221"/>
    </location>
    <ligand>
        <name>NADP(+)</name>
        <dbReference type="ChEBI" id="CHEBI:58349"/>
    </ligand>
</feature>
<dbReference type="Gene3D" id="3.40.50.10860">
    <property type="entry name" value="Leucine Dehydrogenase, chain A, domain 1"/>
    <property type="match status" value="1"/>
</dbReference>
<feature type="binding site" evidence="8">
    <location>
        <position position="251"/>
    </location>
    <ligand>
        <name>shikimate</name>
        <dbReference type="ChEBI" id="CHEBI:36208"/>
    </ligand>
</feature>
<sequence length="277" mass="28211">MSGLNGPVAGVLGWPVTHSRSPLVHGHWLRRYGLRGAYVALPTRPESLETAFRGLQALGFVGGNVTIPHKEAALALADAATPRARRIGAANMLLVRDGGIEADNSDGFGFIENLRAAAPGWRADAGPALVLGAGGAARAVVASLLDAGCGELRLVNRTRARAEALAEALGGPIRVLDWGEAAAAAGGAATLVNCTSLGMAGAAPFDLPLDDAAPGALATDIVYAPLRTPFIVAAERRGLATVDGLGMLLHQARPGFAAWFGAEPEVDEALRAAALAA</sequence>
<feature type="binding site" evidence="8">
    <location>
        <begin position="156"/>
        <end position="161"/>
    </location>
    <ligand>
        <name>NADP(+)</name>
        <dbReference type="ChEBI" id="CHEBI:58349"/>
    </ligand>
</feature>
<evidence type="ECO:0000256" key="5">
    <source>
        <dbReference type="ARBA" id="ARBA00023002"/>
    </source>
</evidence>
<dbReference type="NCBIfam" id="TIGR00507">
    <property type="entry name" value="aroE"/>
    <property type="match status" value="1"/>
</dbReference>
<dbReference type="InterPro" id="IPR013708">
    <property type="entry name" value="Shikimate_DH-bd_N"/>
</dbReference>
<dbReference type="InterPro" id="IPR046346">
    <property type="entry name" value="Aminoacid_DH-like_N_sf"/>
</dbReference>
<dbReference type="STRING" id="89524.SAMN05444370_102281"/>
<dbReference type="RefSeq" id="WP_093248735.1">
    <property type="nucleotide sequence ID" value="NZ_FNQM01000002.1"/>
</dbReference>
<comment type="catalytic activity">
    <reaction evidence="7 8">
        <text>shikimate + NADP(+) = 3-dehydroshikimate + NADPH + H(+)</text>
        <dbReference type="Rhea" id="RHEA:17737"/>
        <dbReference type="ChEBI" id="CHEBI:15378"/>
        <dbReference type="ChEBI" id="CHEBI:16630"/>
        <dbReference type="ChEBI" id="CHEBI:36208"/>
        <dbReference type="ChEBI" id="CHEBI:57783"/>
        <dbReference type="ChEBI" id="CHEBI:58349"/>
        <dbReference type="EC" id="1.1.1.25"/>
    </reaction>
</comment>
<evidence type="ECO:0000256" key="4">
    <source>
        <dbReference type="ARBA" id="ARBA00022857"/>
    </source>
</evidence>
<dbReference type="UniPathway" id="UPA00053">
    <property type="reaction ID" value="UER00087"/>
</dbReference>
<feature type="domain" description="Quinate/shikimate 5-dehydrogenase/glutamyl-tRNA reductase" evidence="9">
    <location>
        <begin position="128"/>
        <end position="184"/>
    </location>
</feature>
<dbReference type="PANTHER" id="PTHR21089">
    <property type="entry name" value="SHIKIMATE DEHYDROGENASE"/>
    <property type="match status" value="1"/>
</dbReference>
<dbReference type="NCBIfam" id="NF001312">
    <property type="entry name" value="PRK00258.1-4"/>
    <property type="match status" value="1"/>
</dbReference>
<comment type="caution">
    <text evidence="8">Lacks conserved residue(s) required for the propagation of feature annotation.</text>
</comment>
<feature type="binding site" evidence="8">
    <location>
        <position position="106"/>
    </location>
    <ligand>
        <name>shikimate</name>
        <dbReference type="ChEBI" id="CHEBI:36208"/>
    </ligand>
</feature>
<evidence type="ECO:0000313" key="11">
    <source>
        <dbReference type="EMBL" id="SDZ94564.1"/>
    </source>
</evidence>
<dbReference type="InterPro" id="IPR011342">
    <property type="entry name" value="Shikimate_DH"/>
</dbReference>
<keyword evidence="6 8" id="KW-0057">Aromatic amino acid biosynthesis</keyword>
<name>A0A1H3X7F8_9RHOB</name>
<dbReference type="InterPro" id="IPR006151">
    <property type="entry name" value="Shikm_DH/Glu-tRNA_Rdtase"/>
</dbReference>
<gene>
    <name evidence="8" type="primary">aroE</name>
    <name evidence="11" type="ORF">SAMN05444370_102281</name>
</gene>
<dbReference type="EMBL" id="FNQM01000002">
    <property type="protein sequence ID" value="SDZ94564.1"/>
    <property type="molecule type" value="Genomic_DNA"/>
</dbReference>
<dbReference type="GO" id="GO:0050661">
    <property type="term" value="F:NADP binding"/>
    <property type="evidence" value="ECO:0007669"/>
    <property type="project" value="InterPro"/>
</dbReference>
<dbReference type="Pfam" id="PF01488">
    <property type="entry name" value="Shikimate_DH"/>
    <property type="match status" value="1"/>
</dbReference>
<feature type="domain" description="Shikimate dehydrogenase substrate binding N-terminal" evidence="10">
    <location>
        <begin position="11"/>
        <end position="92"/>
    </location>
</feature>
<comment type="function">
    <text evidence="8">Involved in the biosynthesis of the chorismate, which leads to the biosynthesis of aromatic amino acids. Catalyzes the reversible NADPH linked reduction of 3-dehydroshikimate (DHSA) to yield shikimate (SA).</text>
</comment>
<dbReference type="Pfam" id="PF08501">
    <property type="entry name" value="Shikimate_dh_N"/>
    <property type="match status" value="1"/>
</dbReference>
<dbReference type="GO" id="GO:0009423">
    <property type="term" value="P:chorismate biosynthetic process"/>
    <property type="evidence" value="ECO:0007669"/>
    <property type="project" value="UniProtKB-UniRule"/>
</dbReference>
<dbReference type="PANTHER" id="PTHR21089:SF1">
    <property type="entry name" value="BIFUNCTIONAL 3-DEHYDROQUINATE DEHYDRATASE_SHIKIMATE DEHYDROGENASE, CHLOROPLASTIC"/>
    <property type="match status" value="1"/>
</dbReference>
<evidence type="ECO:0000256" key="2">
    <source>
        <dbReference type="ARBA" id="ARBA00012962"/>
    </source>
</evidence>
<protein>
    <recommendedName>
        <fullName evidence="2 8">Shikimate dehydrogenase (NADP(+))</fullName>
        <shortName evidence="8">SDH</shortName>
        <ecNumber evidence="2 8">1.1.1.25</ecNumber>
    </recommendedName>
</protein>
<feature type="binding site" evidence="8">
    <location>
        <begin position="132"/>
        <end position="136"/>
    </location>
    <ligand>
        <name>NADP(+)</name>
        <dbReference type="ChEBI" id="CHEBI:58349"/>
    </ligand>
</feature>
<feature type="binding site" evidence="8">
    <location>
        <position position="244"/>
    </location>
    <ligand>
        <name>NADP(+)</name>
        <dbReference type="ChEBI" id="CHEBI:58349"/>
    </ligand>
</feature>
<dbReference type="SUPFAM" id="SSF51735">
    <property type="entry name" value="NAD(P)-binding Rossmann-fold domains"/>
    <property type="match status" value="1"/>
</dbReference>
<dbReference type="GO" id="GO:0005829">
    <property type="term" value="C:cytosol"/>
    <property type="evidence" value="ECO:0007669"/>
    <property type="project" value="TreeGrafter"/>
</dbReference>
<dbReference type="Gene3D" id="3.40.50.720">
    <property type="entry name" value="NAD(P)-binding Rossmann-like Domain"/>
    <property type="match status" value="1"/>
</dbReference>
<keyword evidence="5 8" id="KW-0560">Oxidoreductase</keyword>
<feature type="binding site" evidence="8">
    <location>
        <begin position="19"/>
        <end position="21"/>
    </location>
    <ligand>
        <name>shikimate</name>
        <dbReference type="ChEBI" id="CHEBI:36208"/>
    </ligand>
</feature>
<proteinExistence type="inferred from homology"/>
<evidence type="ECO:0000259" key="10">
    <source>
        <dbReference type="Pfam" id="PF08501"/>
    </source>
</evidence>
<comment type="pathway">
    <text evidence="1 8">Metabolic intermediate biosynthesis; chorismate biosynthesis; chorismate from D-erythrose 4-phosphate and phosphoenolpyruvate: step 4/7.</text>
</comment>
<dbReference type="Proteomes" id="UP000198703">
    <property type="component" value="Unassembled WGS sequence"/>
</dbReference>
<feature type="active site" description="Proton acceptor" evidence="8">
    <location>
        <position position="70"/>
    </location>
</feature>
<feature type="binding site" evidence="8">
    <location>
        <position position="91"/>
    </location>
    <ligand>
        <name>shikimate</name>
        <dbReference type="ChEBI" id="CHEBI:36208"/>
    </ligand>
</feature>
<evidence type="ECO:0000256" key="6">
    <source>
        <dbReference type="ARBA" id="ARBA00023141"/>
    </source>
</evidence>
<dbReference type="OrthoDB" id="9792692at2"/>
<evidence type="ECO:0000256" key="3">
    <source>
        <dbReference type="ARBA" id="ARBA00022605"/>
    </source>
</evidence>
<accession>A0A1H3X7F8</accession>
<dbReference type="AlphaFoldDB" id="A0A1H3X7F8"/>
<dbReference type="InterPro" id="IPR022893">
    <property type="entry name" value="Shikimate_DH_fam"/>
</dbReference>
<dbReference type="EC" id="1.1.1.25" evidence="2 8"/>
<dbReference type="GO" id="GO:0008652">
    <property type="term" value="P:amino acid biosynthetic process"/>
    <property type="evidence" value="ECO:0007669"/>
    <property type="project" value="UniProtKB-KW"/>
</dbReference>
<evidence type="ECO:0000256" key="8">
    <source>
        <dbReference type="HAMAP-Rule" id="MF_00222"/>
    </source>
</evidence>
<comment type="similarity">
    <text evidence="8">Belongs to the shikimate dehydrogenase family.</text>
</comment>
<dbReference type="InterPro" id="IPR036291">
    <property type="entry name" value="NAD(P)-bd_dom_sf"/>
</dbReference>
<feature type="binding site" evidence="8">
    <location>
        <position position="223"/>
    </location>
    <ligand>
        <name>shikimate</name>
        <dbReference type="ChEBI" id="CHEBI:36208"/>
    </ligand>
</feature>
<dbReference type="GO" id="GO:0019632">
    <property type="term" value="P:shikimate metabolic process"/>
    <property type="evidence" value="ECO:0007669"/>
    <property type="project" value="InterPro"/>
</dbReference>
<dbReference type="HAMAP" id="MF_00222">
    <property type="entry name" value="Shikimate_DH_AroE"/>
    <property type="match status" value="1"/>
</dbReference>
<dbReference type="GO" id="GO:0004764">
    <property type="term" value="F:shikimate 3-dehydrogenase (NADP+) activity"/>
    <property type="evidence" value="ECO:0007669"/>
    <property type="project" value="UniProtKB-UniRule"/>
</dbReference>
<feature type="binding site" evidence="8">
    <location>
        <position position="66"/>
    </location>
    <ligand>
        <name>shikimate</name>
        <dbReference type="ChEBI" id="CHEBI:36208"/>
    </ligand>
</feature>
<evidence type="ECO:0000259" key="9">
    <source>
        <dbReference type="Pfam" id="PF01488"/>
    </source>
</evidence>
<organism evidence="11 12">
    <name type="scientific">Rubrimonas cliftonensis</name>
    <dbReference type="NCBI Taxonomy" id="89524"/>
    <lineage>
        <taxon>Bacteria</taxon>
        <taxon>Pseudomonadati</taxon>
        <taxon>Pseudomonadota</taxon>
        <taxon>Alphaproteobacteria</taxon>
        <taxon>Rhodobacterales</taxon>
        <taxon>Paracoccaceae</taxon>
        <taxon>Rubrimonas</taxon>
    </lineage>
</organism>
<evidence type="ECO:0000256" key="7">
    <source>
        <dbReference type="ARBA" id="ARBA00049442"/>
    </source>
</evidence>
<keyword evidence="12" id="KW-1185">Reference proteome</keyword>
<dbReference type="SUPFAM" id="SSF53223">
    <property type="entry name" value="Aminoacid dehydrogenase-like, N-terminal domain"/>
    <property type="match status" value="1"/>
</dbReference>
<keyword evidence="4 8" id="KW-0521">NADP</keyword>
<evidence type="ECO:0000313" key="12">
    <source>
        <dbReference type="Proteomes" id="UP000198703"/>
    </source>
</evidence>